<keyword evidence="1" id="KW-0472">Membrane</keyword>
<name>A0A4R1QLU9_9FIRM</name>
<dbReference type="Proteomes" id="UP000295718">
    <property type="component" value="Unassembled WGS sequence"/>
</dbReference>
<organism evidence="2 3">
    <name type="scientific">Kineothrix alysoides</name>
    <dbReference type="NCBI Taxonomy" id="1469948"/>
    <lineage>
        <taxon>Bacteria</taxon>
        <taxon>Bacillati</taxon>
        <taxon>Bacillota</taxon>
        <taxon>Clostridia</taxon>
        <taxon>Lachnospirales</taxon>
        <taxon>Lachnospiraceae</taxon>
        <taxon>Kineothrix</taxon>
    </lineage>
</organism>
<comment type="caution">
    <text evidence="2">The sequence shown here is derived from an EMBL/GenBank/DDBJ whole genome shotgun (WGS) entry which is preliminary data.</text>
</comment>
<proteinExistence type="predicted"/>
<dbReference type="RefSeq" id="WP_035315270.1">
    <property type="nucleotide sequence ID" value="NZ_JPNB01000001.1"/>
</dbReference>
<evidence type="ECO:0000313" key="2">
    <source>
        <dbReference type="EMBL" id="TCL53731.1"/>
    </source>
</evidence>
<accession>A0A4R1QLU9</accession>
<dbReference type="OrthoDB" id="2087302at2"/>
<feature type="transmembrane region" description="Helical" evidence="1">
    <location>
        <begin position="37"/>
        <end position="58"/>
    </location>
</feature>
<keyword evidence="1" id="KW-0812">Transmembrane</keyword>
<feature type="transmembrane region" description="Helical" evidence="1">
    <location>
        <begin position="6"/>
        <end position="25"/>
    </location>
</feature>
<keyword evidence="3" id="KW-1185">Reference proteome</keyword>
<dbReference type="EMBL" id="SLUO01000027">
    <property type="protein sequence ID" value="TCL53731.1"/>
    <property type="molecule type" value="Genomic_DNA"/>
</dbReference>
<reference evidence="2 3" key="1">
    <citation type="submission" date="2019-03" db="EMBL/GenBank/DDBJ databases">
        <title>Genomic Encyclopedia of Type Strains, Phase IV (KMG-IV): sequencing the most valuable type-strain genomes for metagenomic binning, comparative biology and taxonomic classification.</title>
        <authorList>
            <person name="Goeker M."/>
        </authorList>
    </citation>
    <scope>NUCLEOTIDE SEQUENCE [LARGE SCALE GENOMIC DNA]</scope>
    <source>
        <strain evidence="2 3">DSM 100556</strain>
    </source>
</reference>
<evidence type="ECO:0000313" key="3">
    <source>
        <dbReference type="Proteomes" id="UP000295718"/>
    </source>
</evidence>
<gene>
    <name evidence="2" type="ORF">EDD76_1274</name>
</gene>
<evidence type="ECO:0000256" key="1">
    <source>
        <dbReference type="SAM" id="Phobius"/>
    </source>
</evidence>
<dbReference type="AlphaFoldDB" id="A0A4R1QLU9"/>
<sequence>MKEWALFGLFLFVGIGMLVSGIVYMRKEKDDTESVKIYRVVSIIGVVSTIGAVAYRALI</sequence>
<protein>
    <submittedName>
        <fullName evidence="2">Uncharacterized protein</fullName>
    </submittedName>
</protein>
<dbReference type="STRING" id="1469948.GCA_000732725_01674"/>
<keyword evidence="1" id="KW-1133">Transmembrane helix</keyword>